<dbReference type="EMBL" id="JANPWB010000003">
    <property type="protein sequence ID" value="KAJ1201310.1"/>
    <property type="molecule type" value="Genomic_DNA"/>
</dbReference>
<feature type="compositionally biased region" description="Low complexity" evidence="1">
    <location>
        <begin position="28"/>
        <end position="37"/>
    </location>
</feature>
<dbReference type="AlphaFoldDB" id="A0AAV7VL15"/>
<dbReference type="Proteomes" id="UP001066276">
    <property type="component" value="Chromosome 2_1"/>
</dbReference>
<feature type="region of interest" description="Disordered" evidence="1">
    <location>
        <begin position="1"/>
        <end position="38"/>
    </location>
</feature>
<sequence length="98" mass="11667">MPPAGENSSTPRHEEFRVRRRQRRRSRQGGAAAPGRRWPWSLDRDQNFSGSLWDDLDNSEEITRLWQTFWQLLYQEVLVVDDIMIMSLSLYLVQFLSI</sequence>
<protein>
    <submittedName>
        <fullName evidence="2">Uncharacterized protein</fullName>
    </submittedName>
</protein>
<accession>A0AAV7VL15</accession>
<evidence type="ECO:0000313" key="3">
    <source>
        <dbReference type="Proteomes" id="UP001066276"/>
    </source>
</evidence>
<feature type="compositionally biased region" description="Polar residues" evidence="1">
    <location>
        <begin position="1"/>
        <end position="10"/>
    </location>
</feature>
<evidence type="ECO:0000256" key="1">
    <source>
        <dbReference type="SAM" id="MobiDB-lite"/>
    </source>
</evidence>
<feature type="compositionally biased region" description="Basic residues" evidence="1">
    <location>
        <begin position="18"/>
        <end position="27"/>
    </location>
</feature>
<evidence type="ECO:0000313" key="2">
    <source>
        <dbReference type="EMBL" id="KAJ1201310.1"/>
    </source>
</evidence>
<organism evidence="2 3">
    <name type="scientific">Pleurodeles waltl</name>
    <name type="common">Iberian ribbed newt</name>
    <dbReference type="NCBI Taxonomy" id="8319"/>
    <lineage>
        <taxon>Eukaryota</taxon>
        <taxon>Metazoa</taxon>
        <taxon>Chordata</taxon>
        <taxon>Craniata</taxon>
        <taxon>Vertebrata</taxon>
        <taxon>Euteleostomi</taxon>
        <taxon>Amphibia</taxon>
        <taxon>Batrachia</taxon>
        <taxon>Caudata</taxon>
        <taxon>Salamandroidea</taxon>
        <taxon>Salamandridae</taxon>
        <taxon>Pleurodelinae</taxon>
        <taxon>Pleurodeles</taxon>
    </lineage>
</organism>
<name>A0AAV7VL15_PLEWA</name>
<gene>
    <name evidence="2" type="ORF">NDU88_005123</name>
</gene>
<proteinExistence type="predicted"/>
<reference evidence="2" key="1">
    <citation type="journal article" date="2022" name="bioRxiv">
        <title>Sequencing and chromosome-scale assembly of the giantPleurodeles waltlgenome.</title>
        <authorList>
            <person name="Brown T."/>
            <person name="Elewa A."/>
            <person name="Iarovenko S."/>
            <person name="Subramanian E."/>
            <person name="Araus A.J."/>
            <person name="Petzold A."/>
            <person name="Susuki M."/>
            <person name="Suzuki K.-i.T."/>
            <person name="Hayashi T."/>
            <person name="Toyoda A."/>
            <person name="Oliveira C."/>
            <person name="Osipova E."/>
            <person name="Leigh N.D."/>
            <person name="Simon A."/>
            <person name="Yun M.H."/>
        </authorList>
    </citation>
    <scope>NUCLEOTIDE SEQUENCE</scope>
    <source>
        <strain evidence="2">20211129_DDA</strain>
        <tissue evidence="2">Liver</tissue>
    </source>
</reference>
<comment type="caution">
    <text evidence="2">The sequence shown here is derived from an EMBL/GenBank/DDBJ whole genome shotgun (WGS) entry which is preliminary data.</text>
</comment>
<keyword evidence="3" id="KW-1185">Reference proteome</keyword>